<evidence type="ECO:0000313" key="3">
    <source>
        <dbReference type="Proteomes" id="UP000581688"/>
    </source>
</evidence>
<sequence length="262" mass="29805">MIRELLESDRNQTMDFIKEKPAENLFMIGDIEAFGFDEDFQDVWGDFDGLGNLKAVLLRYRENFIVYAPNDFDAAAFADIIEKSDQKTKMISGISEIVHEVQKYLTKQPSKTREFYYAKCESLTELEVANVDIKLADIKDIPRIIALHDQTPEFDARDGREESMTRNMEAGISRTYFVEDGETIVSTAMTTAENSMSAMVIGVATHKDYMKKGYASACMTRLCKDLLSEGKSLCLFYDNPAAGKIYKRLGFVDIGKWSMNQF</sequence>
<feature type="domain" description="N-acetyltransferase" evidence="1">
    <location>
        <begin position="131"/>
        <end position="262"/>
    </location>
</feature>
<evidence type="ECO:0000259" key="1">
    <source>
        <dbReference type="PROSITE" id="PS51186"/>
    </source>
</evidence>
<dbReference type="AlphaFoldDB" id="A0A841Q6H8"/>
<dbReference type="GO" id="GO:0016747">
    <property type="term" value="F:acyltransferase activity, transferring groups other than amino-acyl groups"/>
    <property type="evidence" value="ECO:0007669"/>
    <property type="project" value="InterPro"/>
</dbReference>
<evidence type="ECO:0000313" key="2">
    <source>
        <dbReference type="EMBL" id="MBB6454016.1"/>
    </source>
</evidence>
<name>A0A841Q6H8_9BACI</name>
<dbReference type="Pfam" id="PF12746">
    <property type="entry name" value="GNAT_acetyltran"/>
    <property type="match status" value="1"/>
</dbReference>
<dbReference type="RefSeq" id="WP_174496875.1">
    <property type="nucleotide sequence ID" value="NZ_CADDWK010000009.1"/>
</dbReference>
<dbReference type="PROSITE" id="PS51186">
    <property type="entry name" value="GNAT"/>
    <property type="match status" value="1"/>
</dbReference>
<dbReference type="Gene3D" id="3.40.630.30">
    <property type="match status" value="1"/>
</dbReference>
<dbReference type="Proteomes" id="UP000581688">
    <property type="component" value="Unassembled WGS sequence"/>
</dbReference>
<reference evidence="2 3" key="1">
    <citation type="submission" date="2020-08" db="EMBL/GenBank/DDBJ databases">
        <title>Genomic Encyclopedia of Type Strains, Phase IV (KMG-IV): sequencing the most valuable type-strain genomes for metagenomic binning, comparative biology and taxonomic classification.</title>
        <authorList>
            <person name="Goeker M."/>
        </authorList>
    </citation>
    <scope>NUCLEOTIDE SEQUENCE [LARGE SCALE GENOMIC DNA]</scope>
    <source>
        <strain evidence="2 3">DSM 19612</strain>
    </source>
</reference>
<accession>A0A841Q6H8</accession>
<gene>
    <name evidence="2" type="ORF">HNQ94_002467</name>
</gene>
<dbReference type="InterPro" id="IPR027365">
    <property type="entry name" value="GNAT_acetyltra_YdfB-like"/>
</dbReference>
<organism evidence="2 3">
    <name type="scientific">Salirhabdus euzebyi</name>
    <dbReference type="NCBI Taxonomy" id="394506"/>
    <lineage>
        <taxon>Bacteria</taxon>
        <taxon>Bacillati</taxon>
        <taxon>Bacillota</taxon>
        <taxon>Bacilli</taxon>
        <taxon>Bacillales</taxon>
        <taxon>Bacillaceae</taxon>
        <taxon>Salirhabdus</taxon>
    </lineage>
</organism>
<dbReference type="EMBL" id="JACHGH010000007">
    <property type="protein sequence ID" value="MBB6454016.1"/>
    <property type="molecule type" value="Genomic_DNA"/>
</dbReference>
<comment type="caution">
    <text evidence="2">The sequence shown here is derived from an EMBL/GenBank/DDBJ whole genome shotgun (WGS) entry which is preliminary data.</text>
</comment>
<dbReference type="InterPro" id="IPR000182">
    <property type="entry name" value="GNAT_dom"/>
</dbReference>
<proteinExistence type="predicted"/>
<dbReference type="InterPro" id="IPR016181">
    <property type="entry name" value="Acyl_CoA_acyltransferase"/>
</dbReference>
<keyword evidence="3" id="KW-1185">Reference proteome</keyword>
<dbReference type="SUPFAM" id="SSF55729">
    <property type="entry name" value="Acyl-CoA N-acyltransferases (Nat)"/>
    <property type="match status" value="1"/>
</dbReference>
<protein>
    <recommendedName>
        <fullName evidence="1">N-acetyltransferase domain-containing protein</fullName>
    </recommendedName>
</protein>